<feature type="transmembrane region" description="Helical" evidence="6">
    <location>
        <begin position="40"/>
        <end position="60"/>
    </location>
</feature>
<dbReference type="PIRSF" id="PIRSF021697">
    <property type="entry name" value="UCP021697"/>
    <property type="match status" value="1"/>
</dbReference>
<dbReference type="PATRIC" id="fig|273677.3.peg.279"/>
<proteinExistence type="predicted"/>
<gene>
    <name evidence="8" type="ORF">BW34_00288</name>
</gene>
<evidence type="ECO:0000259" key="7">
    <source>
        <dbReference type="Pfam" id="PF06271"/>
    </source>
</evidence>
<sequence>MLRDPDYAEEVTSPLYDYPGERLGRPATGRGSIGRPGRRIGALFIDYAAATILATAFFGYDQFALPEKAGGTLFAPMIIFAVLQVLFIPTIGGSPGHRILGMRVELVRGGWPGLWRPVVRTALLLVVLPAVIWDADQRGIHDKAAGTVLVRS</sequence>
<dbReference type="AlphaFoldDB" id="A0A031FYQ3"/>
<evidence type="ECO:0000256" key="6">
    <source>
        <dbReference type="SAM" id="Phobius"/>
    </source>
</evidence>
<dbReference type="InterPro" id="IPR010432">
    <property type="entry name" value="RDD"/>
</dbReference>
<reference evidence="8 9" key="1">
    <citation type="submission" date="2014-03" db="EMBL/GenBank/DDBJ databases">
        <title>Draft Genome Sequences of 13 Willow Endophytes.</title>
        <authorList>
            <person name="Gan H.Y."/>
            <person name="Gan H.M."/>
            <person name="Savka M.A."/>
            <person name="Hudson A.O."/>
        </authorList>
    </citation>
    <scope>NUCLEOTIDE SEQUENCE [LARGE SCALE GENOMIC DNA]</scope>
    <source>
        <strain evidence="8 9">RIT293</strain>
    </source>
</reference>
<dbReference type="KEGG" id="moo:BWL13_01318"/>
<keyword evidence="3 6" id="KW-0812">Transmembrane</keyword>
<keyword evidence="4 6" id="KW-1133">Transmembrane helix</keyword>
<evidence type="ECO:0000313" key="9">
    <source>
        <dbReference type="Proteomes" id="UP000024001"/>
    </source>
</evidence>
<evidence type="ECO:0000313" key="8">
    <source>
        <dbReference type="EMBL" id="EZP29668.1"/>
    </source>
</evidence>
<dbReference type="InterPro" id="IPR016795">
    <property type="entry name" value="UCP021697"/>
</dbReference>
<keyword evidence="5 6" id="KW-0472">Membrane</keyword>
<evidence type="ECO:0000256" key="2">
    <source>
        <dbReference type="ARBA" id="ARBA00022475"/>
    </source>
</evidence>
<dbReference type="PANTHER" id="PTHR36115">
    <property type="entry name" value="PROLINE-RICH ANTIGEN HOMOLOG-RELATED"/>
    <property type="match status" value="1"/>
</dbReference>
<dbReference type="Pfam" id="PF06271">
    <property type="entry name" value="RDD"/>
    <property type="match status" value="1"/>
</dbReference>
<dbReference type="InterPro" id="IPR051791">
    <property type="entry name" value="Pra-immunoreactive"/>
</dbReference>
<protein>
    <submittedName>
        <fullName evidence="8">RDD domain containing protein</fullName>
    </submittedName>
</protein>
<dbReference type="Proteomes" id="UP000024001">
    <property type="component" value="Unassembled WGS sequence"/>
</dbReference>
<evidence type="ECO:0000256" key="5">
    <source>
        <dbReference type="ARBA" id="ARBA00023136"/>
    </source>
</evidence>
<comment type="subcellular location">
    <subcellularLocation>
        <location evidence="1">Cell membrane</location>
        <topology evidence="1">Multi-pass membrane protein</topology>
    </subcellularLocation>
</comment>
<accession>A0A031FYQ3</accession>
<evidence type="ECO:0000256" key="3">
    <source>
        <dbReference type="ARBA" id="ARBA00022692"/>
    </source>
</evidence>
<keyword evidence="2" id="KW-1003">Cell membrane</keyword>
<dbReference type="PANTHER" id="PTHR36115:SF6">
    <property type="entry name" value="PROLINE-RICH ANTIGEN HOMOLOG"/>
    <property type="match status" value="1"/>
</dbReference>
<feature type="domain" description="RDD" evidence="7">
    <location>
        <begin position="36"/>
        <end position="146"/>
    </location>
</feature>
<keyword evidence="9" id="KW-1185">Reference proteome</keyword>
<feature type="transmembrane region" description="Helical" evidence="6">
    <location>
        <begin position="72"/>
        <end position="92"/>
    </location>
</feature>
<evidence type="ECO:0000256" key="4">
    <source>
        <dbReference type="ARBA" id="ARBA00022989"/>
    </source>
</evidence>
<evidence type="ECO:0000256" key="1">
    <source>
        <dbReference type="ARBA" id="ARBA00004651"/>
    </source>
</evidence>
<dbReference type="GO" id="GO:0005886">
    <property type="term" value="C:plasma membrane"/>
    <property type="evidence" value="ECO:0007669"/>
    <property type="project" value="UniProtKB-SubCell"/>
</dbReference>
<name>A0A031FYQ3_9MICO</name>
<dbReference type="EMBL" id="JFYO01000001">
    <property type="protein sequence ID" value="EZP29668.1"/>
    <property type="molecule type" value="Genomic_DNA"/>
</dbReference>
<comment type="caution">
    <text evidence="8">The sequence shown here is derived from an EMBL/GenBank/DDBJ whole genome shotgun (WGS) entry which is preliminary data.</text>
</comment>
<dbReference type="eggNOG" id="COG1714">
    <property type="taxonomic scope" value="Bacteria"/>
</dbReference>
<organism evidence="8 9">
    <name type="scientific">Microbacterium oleivorans</name>
    <dbReference type="NCBI Taxonomy" id="273677"/>
    <lineage>
        <taxon>Bacteria</taxon>
        <taxon>Bacillati</taxon>
        <taxon>Actinomycetota</taxon>
        <taxon>Actinomycetes</taxon>
        <taxon>Micrococcales</taxon>
        <taxon>Microbacteriaceae</taxon>
        <taxon>Microbacterium</taxon>
    </lineage>
</organism>